<evidence type="ECO:0000313" key="1">
    <source>
        <dbReference type="EMBL" id="KAE9383249.1"/>
    </source>
</evidence>
<dbReference type="Proteomes" id="UP000799118">
    <property type="component" value="Unassembled WGS sequence"/>
</dbReference>
<dbReference type="EMBL" id="ML770610">
    <property type="protein sequence ID" value="KAE9383249.1"/>
    <property type="molecule type" value="Genomic_DNA"/>
</dbReference>
<dbReference type="AlphaFoldDB" id="A0A6A4GCL7"/>
<protein>
    <submittedName>
        <fullName evidence="1">Uncharacterized protein</fullName>
    </submittedName>
</protein>
<dbReference type="OrthoDB" id="3246013at2759"/>
<accession>A0A6A4GCL7</accession>
<evidence type="ECO:0000313" key="2">
    <source>
        <dbReference type="Proteomes" id="UP000799118"/>
    </source>
</evidence>
<organism evidence="1 2">
    <name type="scientific">Gymnopus androsaceus JB14</name>
    <dbReference type="NCBI Taxonomy" id="1447944"/>
    <lineage>
        <taxon>Eukaryota</taxon>
        <taxon>Fungi</taxon>
        <taxon>Dikarya</taxon>
        <taxon>Basidiomycota</taxon>
        <taxon>Agaricomycotina</taxon>
        <taxon>Agaricomycetes</taxon>
        <taxon>Agaricomycetidae</taxon>
        <taxon>Agaricales</taxon>
        <taxon>Marasmiineae</taxon>
        <taxon>Omphalotaceae</taxon>
        <taxon>Gymnopus</taxon>
    </lineage>
</organism>
<reference evidence="1" key="1">
    <citation type="journal article" date="2019" name="Environ. Microbiol.">
        <title>Fungal ecological strategies reflected in gene transcription - a case study of two litter decomposers.</title>
        <authorList>
            <person name="Barbi F."/>
            <person name="Kohler A."/>
            <person name="Barry K."/>
            <person name="Baskaran P."/>
            <person name="Daum C."/>
            <person name="Fauchery L."/>
            <person name="Ihrmark K."/>
            <person name="Kuo A."/>
            <person name="LaButti K."/>
            <person name="Lipzen A."/>
            <person name="Morin E."/>
            <person name="Grigoriev I.V."/>
            <person name="Henrissat B."/>
            <person name="Lindahl B."/>
            <person name="Martin F."/>
        </authorList>
    </citation>
    <scope>NUCLEOTIDE SEQUENCE</scope>
    <source>
        <strain evidence="1">JB14</strain>
    </source>
</reference>
<keyword evidence="2" id="KW-1185">Reference proteome</keyword>
<gene>
    <name evidence="1" type="ORF">BT96DRAFT_1009473</name>
</gene>
<proteinExistence type="predicted"/>
<sequence>MLVDWAFEYLVIEHGESCANEIMDDIDQLHLLLHSLDCDAFPHRRRFKQWTGDDSKALMKVFLPAVAEYLPEEMMKCLSSFLEFCYLDCPQNLPPLPQYFQTSGVHEHFSLPRMHAMIHYPALIIDFGAPNGLCSSITESRHISAVTKPWWRSNCYNALTGLQATPPTLTHPSRSFDVEKDDIGPVDSNLATSKVELAKRRDPSYPRNILIPWHSYFPTATRGLDTPISWPNSSSLMAMTRAICLHVTGHINCVSFRHCHVLCAK</sequence>
<name>A0A6A4GCL7_9AGAR</name>